<keyword evidence="4" id="KW-1185">Reference proteome</keyword>
<evidence type="ECO:0000313" key="4">
    <source>
        <dbReference type="Proteomes" id="UP000706525"/>
    </source>
</evidence>
<accession>A0ABM8XKG2</accession>
<feature type="compositionally biased region" description="Pro residues" evidence="1">
    <location>
        <begin position="94"/>
        <end position="111"/>
    </location>
</feature>
<feature type="region of interest" description="Disordered" evidence="1">
    <location>
        <begin position="28"/>
        <end position="135"/>
    </location>
</feature>
<feature type="compositionally biased region" description="Basic and acidic residues" evidence="1">
    <location>
        <begin position="123"/>
        <end position="135"/>
    </location>
</feature>
<dbReference type="Pfam" id="PF11776">
    <property type="entry name" value="RcnB"/>
    <property type="match status" value="1"/>
</dbReference>
<dbReference type="Gene3D" id="3.10.450.160">
    <property type="entry name" value="inner membrane protein cigr"/>
    <property type="match status" value="1"/>
</dbReference>
<organism evidence="3 4">
    <name type="scientific">Cupriavidus pampae</name>
    <dbReference type="NCBI Taxonomy" id="659251"/>
    <lineage>
        <taxon>Bacteria</taxon>
        <taxon>Pseudomonadati</taxon>
        <taxon>Pseudomonadota</taxon>
        <taxon>Betaproteobacteria</taxon>
        <taxon>Burkholderiales</taxon>
        <taxon>Burkholderiaceae</taxon>
        <taxon>Cupriavidus</taxon>
    </lineage>
</organism>
<name>A0ABM8XKG2_9BURK</name>
<keyword evidence="2" id="KW-0732">Signal</keyword>
<dbReference type="RefSeq" id="WP_377742368.1">
    <property type="nucleotide sequence ID" value="NZ_CAJZAG010000009.1"/>
</dbReference>
<proteinExistence type="predicted"/>
<feature type="chain" id="PRO_5047120666" description="RcnB family protein" evidence="2">
    <location>
        <begin position="25"/>
        <end position="178"/>
    </location>
</feature>
<dbReference type="InterPro" id="IPR024572">
    <property type="entry name" value="RcnB"/>
</dbReference>
<dbReference type="EMBL" id="CAJZAG010000009">
    <property type="protein sequence ID" value="CAG9180684.1"/>
    <property type="molecule type" value="Genomic_DNA"/>
</dbReference>
<gene>
    <name evidence="3" type="ORF">LMG32289_04685</name>
</gene>
<reference evidence="3 4" key="1">
    <citation type="submission" date="2021-08" db="EMBL/GenBank/DDBJ databases">
        <authorList>
            <person name="Peeters C."/>
        </authorList>
    </citation>
    <scope>NUCLEOTIDE SEQUENCE [LARGE SCALE GENOMIC DNA]</scope>
    <source>
        <strain evidence="3 4">LMG 32289</strain>
    </source>
</reference>
<sequence length="178" mass="18544">MKTKLLIPSILVAAGVLATPLLHAQPVNQMPGENPSQTAPMGPRPMPAPGQQGGMPSTATPMPPATGGGGYGRPMRPDGGPGGPGMSQQRPAPGAMPPPGGMSGRTPPPPMGAQSPYAPQKWNKGDRLPTEFRDRQYVIDNPKNYDLPAPKKGYHWVGVGADYYQVSSNGTIFSVGPQ</sequence>
<feature type="signal peptide" evidence="2">
    <location>
        <begin position="1"/>
        <end position="24"/>
    </location>
</feature>
<evidence type="ECO:0008006" key="5">
    <source>
        <dbReference type="Google" id="ProtNLM"/>
    </source>
</evidence>
<dbReference type="Proteomes" id="UP000706525">
    <property type="component" value="Unassembled WGS sequence"/>
</dbReference>
<evidence type="ECO:0000256" key="1">
    <source>
        <dbReference type="SAM" id="MobiDB-lite"/>
    </source>
</evidence>
<protein>
    <recommendedName>
        <fullName evidence="5">RcnB family protein</fullName>
    </recommendedName>
</protein>
<evidence type="ECO:0000256" key="2">
    <source>
        <dbReference type="SAM" id="SignalP"/>
    </source>
</evidence>
<evidence type="ECO:0000313" key="3">
    <source>
        <dbReference type="EMBL" id="CAG9180684.1"/>
    </source>
</evidence>
<comment type="caution">
    <text evidence="3">The sequence shown here is derived from an EMBL/GenBank/DDBJ whole genome shotgun (WGS) entry which is preliminary data.</text>
</comment>